<evidence type="ECO:0000313" key="3">
    <source>
        <dbReference type="Proteomes" id="UP000297447"/>
    </source>
</evidence>
<feature type="compositionally biased region" description="Basic and acidic residues" evidence="1">
    <location>
        <begin position="109"/>
        <end position="118"/>
    </location>
</feature>
<dbReference type="OrthoDB" id="3206608at2"/>
<evidence type="ECO:0000256" key="1">
    <source>
        <dbReference type="SAM" id="MobiDB-lite"/>
    </source>
</evidence>
<organism evidence="2 3">
    <name type="scientific">Cryobacterium frigoriphilum</name>
    <dbReference type="NCBI Taxonomy" id="1259150"/>
    <lineage>
        <taxon>Bacteria</taxon>
        <taxon>Bacillati</taxon>
        <taxon>Actinomycetota</taxon>
        <taxon>Actinomycetes</taxon>
        <taxon>Micrococcales</taxon>
        <taxon>Microbacteriaceae</taxon>
        <taxon>Cryobacterium</taxon>
    </lineage>
</organism>
<feature type="compositionally biased region" description="Pro residues" evidence="1">
    <location>
        <begin position="120"/>
        <end position="130"/>
    </location>
</feature>
<sequence>MQHQTKLAEQRQRVAVRQHQVAVRQVEVAQKAAERARAMAARASETDRKRLEREANAAHVAAMQAEVDQRNADLRDRYAEIDGLLTATLSVDDFVDLEQLRIGVQHPPFPREDLREPTRTPSPIPDPPLPVQYVPEAPAGLFGKKRKLADAQASADAQYAADYAVWQAASQELPHRRKWQADQYTEAERIRDQALTREIARFQQECAEREADALARNAELDALISGLGYGTIEAVQEYVGIVLANSTYPEGLPVTNESTFDPSSAELSLKVIVPGPVEFPSTKAFRYTKASDEITASPLSQKETKDRYAGVVSNVALRSLHEVFEADRRGLIHGISLEIVTETISPATGRTVHVTLAAVAVSREQFLELELSEVTPSATLDHLGAIVSKNPYGLVAVDGAGVRKL</sequence>
<dbReference type="Proteomes" id="UP000297447">
    <property type="component" value="Unassembled WGS sequence"/>
</dbReference>
<feature type="region of interest" description="Disordered" evidence="1">
    <location>
        <begin position="107"/>
        <end position="131"/>
    </location>
</feature>
<protein>
    <recommendedName>
        <fullName evidence="4">Restriction system protein</fullName>
    </recommendedName>
</protein>
<gene>
    <name evidence="2" type="ORF">E3T55_10200</name>
</gene>
<keyword evidence="3" id="KW-1185">Reference proteome</keyword>
<name>A0A4R9A1M7_9MICO</name>
<evidence type="ECO:0000313" key="2">
    <source>
        <dbReference type="EMBL" id="TFD50302.1"/>
    </source>
</evidence>
<dbReference type="AlphaFoldDB" id="A0A4R9A1M7"/>
<reference evidence="2 3" key="1">
    <citation type="submission" date="2019-03" db="EMBL/GenBank/DDBJ databases">
        <title>Genomics of glacier-inhabiting Cryobacterium strains.</title>
        <authorList>
            <person name="Liu Q."/>
            <person name="Xin Y.-H."/>
        </authorList>
    </citation>
    <scope>NUCLEOTIDE SEQUENCE [LARGE SCALE GENOMIC DNA]</scope>
    <source>
        <strain evidence="2 3">Hh14</strain>
    </source>
</reference>
<proteinExistence type="predicted"/>
<comment type="caution">
    <text evidence="2">The sequence shown here is derived from an EMBL/GenBank/DDBJ whole genome shotgun (WGS) entry which is preliminary data.</text>
</comment>
<evidence type="ECO:0008006" key="4">
    <source>
        <dbReference type="Google" id="ProtNLM"/>
    </source>
</evidence>
<accession>A0A4R9A1M7</accession>
<dbReference type="EMBL" id="SOHE01000044">
    <property type="protein sequence ID" value="TFD50302.1"/>
    <property type="molecule type" value="Genomic_DNA"/>
</dbReference>